<feature type="short sequence motif" description="PRPP-binding" evidence="10">
    <location>
        <begin position="120"/>
        <end position="132"/>
    </location>
</feature>
<dbReference type="CDD" id="cd06223">
    <property type="entry name" value="PRTases_typeI"/>
    <property type="match status" value="1"/>
</dbReference>
<organism evidence="12 13">
    <name type="scientific">Shouchella clausii (strain KSM-K16)</name>
    <name type="common">Alkalihalobacillus clausii</name>
    <dbReference type="NCBI Taxonomy" id="66692"/>
    <lineage>
        <taxon>Bacteria</taxon>
        <taxon>Bacillati</taxon>
        <taxon>Bacillota</taxon>
        <taxon>Bacilli</taxon>
        <taxon>Bacillales</taxon>
        <taxon>Bacillaceae</taxon>
        <taxon>Shouchella</taxon>
    </lineage>
</organism>
<evidence type="ECO:0000256" key="9">
    <source>
        <dbReference type="ARBA" id="ARBA00063792"/>
    </source>
</evidence>
<dbReference type="KEGG" id="bcl:ABC2338"/>
<evidence type="ECO:0000313" key="12">
    <source>
        <dbReference type="EMBL" id="BAD64873.1"/>
    </source>
</evidence>
<comment type="similarity">
    <text evidence="1 10">Belongs to the purine/pyrimidine phosphoribosyltransferase family. PyrR subfamily.</text>
</comment>
<evidence type="ECO:0000313" key="13">
    <source>
        <dbReference type="Proteomes" id="UP000001168"/>
    </source>
</evidence>
<comment type="function">
    <text evidence="8 10">Also displays a weak uracil phosphoribosyltransferase activity which is not physiologically significant.</text>
</comment>
<dbReference type="InterPro" id="IPR023050">
    <property type="entry name" value="PyrR"/>
</dbReference>
<dbReference type="PANTHER" id="PTHR11608">
    <property type="entry name" value="BIFUNCTIONAL PROTEIN PYRR"/>
    <property type="match status" value="1"/>
</dbReference>
<sequence length="197" mass="21675">MPKIPAAFRTAGIFCTEEGIAISRIILDGDAIRRAITRMSHEVIERNKGVDNCVIVGIKTRGIYLAKRLAERIEEIEGQAVPVGEVDITLYRDDLTPSTSNNEPLLRGTNIPVDVTGRTIILVDDVLYTGRTVRAALDALVDLGRPASIQLAVLIDRGHRELPIRPDYVGKNVPTSKKERISAQLREVDAQDTVTII</sequence>
<accession>Q5WFI7</accession>
<dbReference type="NCBIfam" id="NF003549">
    <property type="entry name" value="PRK05205.1-5"/>
    <property type="match status" value="1"/>
</dbReference>
<evidence type="ECO:0000256" key="10">
    <source>
        <dbReference type="HAMAP-Rule" id="MF_01219"/>
    </source>
</evidence>
<keyword evidence="5 10" id="KW-0805">Transcription regulation</keyword>
<evidence type="ECO:0000256" key="4">
    <source>
        <dbReference type="ARBA" id="ARBA00022679"/>
    </source>
</evidence>
<reference evidence="12 13" key="5">
    <citation type="journal article" date="2007" name="Extremophiles">
        <title>Intragenomic diversity of the V1 regions of 16S rRNA genes in high-alkaline protease-producing Bacillus clausii spp.</title>
        <authorList>
            <person name="Kageyama Y."/>
            <person name="Takaki Y."/>
            <person name="Shimamura S."/>
            <person name="Nishi S."/>
            <person name="Nogi Y."/>
            <person name="Uchimura K."/>
            <person name="Kobayashi T."/>
            <person name="Hitomi J."/>
            <person name="Ozaki K."/>
            <person name="Kawai S."/>
            <person name="Ito S."/>
            <person name="Horikoshi K."/>
        </authorList>
    </citation>
    <scope>NUCLEOTIDE SEQUENCE [LARGE SCALE GENOMIC DNA]</scope>
    <source>
        <strain evidence="12 13">KSM-K16</strain>
    </source>
</reference>
<dbReference type="AlphaFoldDB" id="Q5WFI7"/>
<name>Q5WFI7_SHOC1</name>
<keyword evidence="4 10" id="KW-0808">Transferase</keyword>
<keyword evidence="10" id="KW-0694">RNA-binding</keyword>
<reference evidence="12 13" key="2">
    <citation type="journal article" date="1995" name="Appl. Microbiol. Biotechnol.">
        <title>Purification and properties of an alkaline protease from alkalophilic Bacillus sp. KSM-K16.</title>
        <authorList>
            <person name="Kobayashi T."/>
            <person name="Hakamada Y."/>
            <person name="Adachi S."/>
            <person name="Hitomi J."/>
            <person name="Yoshimatsu T."/>
            <person name="Koike K."/>
            <person name="Kawai S."/>
            <person name="Ito S."/>
        </authorList>
    </citation>
    <scope>NUCLEOTIDE SEQUENCE [LARGE SCALE GENOMIC DNA]</scope>
    <source>
        <strain evidence="12 13">KSM-K16</strain>
    </source>
</reference>
<proteinExistence type="inferred from homology"/>
<evidence type="ECO:0000256" key="7">
    <source>
        <dbReference type="ARBA" id="ARBA00053556"/>
    </source>
</evidence>
<dbReference type="NCBIfam" id="NF003545">
    <property type="entry name" value="PRK05205.1-1"/>
    <property type="match status" value="1"/>
</dbReference>
<comment type="function">
    <text evidence="7 10">Regulates transcriptional attenuation of the pyrimidine nucleotide (pyr) operon by binding in a uridine-dependent manner to specific sites on pyr mRNA. This disrupts an antiterminator hairpin in the RNA and favors formation of a downstream transcription terminator, leading to a reduced expression of downstream genes.</text>
</comment>
<keyword evidence="13" id="KW-1185">Reference proteome</keyword>
<evidence type="ECO:0000256" key="3">
    <source>
        <dbReference type="ARBA" id="ARBA00022676"/>
    </source>
</evidence>
<dbReference type="GO" id="GO:0003723">
    <property type="term" value="F:RNA binding"/>
    <property type="evidence" value="ECO:0007669"/>
    <property type="project" value="UniProtKB-UniRule"/>
</dbReference>
<dbReference type="GO" id="GO:0004845">
    <property type="term" value="F:uracil phosphoribosyltransferase activity"/>
    <property type="evidence" value="ECO:0007669"/>
    <property type="project" value="UniProtKB-UniRule"/>
</dbReference>
<dbReference type="HOGENOM" id="CLU_094234_2_1_9"/>
<gene>
    <name evidence="10 12" type="primary">pyrR</name>
    <name evidence="12" type="ordered locus">ABC2338</name>
</gene>
<dbReference type="EMBL" id="AP006627">
    <property type="protein sequence ID" value="BAD64873.1"/>
    <property type="molecule type" value="Genomic_DNA"/>
</dbReference>
<evidence type="ECO:0000256" key="1">
    <source>
        <dbReference type="ARBA" id="ARBA00005565"/>
    </source>
</evidence>
<keyword evidence="2 10" id="KW-0806">Transcription termination</keyword>
<reference evidence="12 13" key="1">
    <citation type="journal article" date="1994" name="J. Ferment. Bioeng.">
        <title>Molecular cloning and nucleotide sequence of the gene for an alkaline protease from the alkalophilic Bacillus sp. KSM-K16.</title>
        <authorList>
            <person name="Hakamada Y."/>
            <person name="Kobayashi T."/>
            <person name="Hitomi J."/>
            <person name="Kawai S."/>
            <person name="Ito S."/>
        </authorList>
    </citation>
    <scope>NUCLEOTIDE SEQUENCE [LARGE SCALE GENOMIC DNA]</scope>
    <source>
        <strain evidence="12 13">KSM-K16</strain>
    </source>
</reference>
<evidence type="ECO:0000259" key="11">
    <source>
        <dbReference type="Pfam" id="PF00156"/>
    </source>
</evidence>
<dbReference type="eggNOG" id="COG2065">
    <property type="taxonomic scope" value="Bacteria"/>
</dbReference>
<comment type="catalytic activity">
    <reaction evidence="10">
        <text>UMP + diphosphate = 5-phospho-alpha-D-ribose 1-diphosphate + uracil</text>
        <dbReference type="Rhea" id="RHEA:13017"/>
        <dbReference type="ChEBI" id="CHEBI:17568"/>
        <dbReference type="ChEBI" id="CHEBI:33019"/>
        <dbReference type="ChEBI" id="CHEBI:57865"/>
        <dbReference type="ChEBI" id="CHEBI:58017"/>
        <dbReference type="EC" id="2.4.2.9"/>
    </reaction>
</comment>
<dbReference type="Proteomes" id="UP000001168">
    <property type="component" value="Chromosome"/>
</dbReference>
<dbReference type="SUPFAM" id="SSF53271">
    <property type="entry name" value="PRTase-like"/>
    <property type="match status" value="1"/>
</dbReference>
<dbReference type="Pfam" id="PF00156">
    <property type="entry name" value="Pribosyltran"/>
    <property type="match status" value="1"/>
</dbReference>
<dbReference type="InterPro" id="IPR029057">
    <property type="entry name" value="PRTase-like"/>
</dbReference>
<dbReference type="NCBIfam" id="NF003548">
    <property type="entry name" value="PRK05205.1-4"/>
    <property type="match status" value="1"/>
</dbReference>
<reference evidence="12 13" key="3">
    <citation type="journal article" date="1997" name="Protein Eng.">
        <title>High-resolution crystal structure of M-protease: phylogeny aided analysis of the high-alkaline adaptation mechanism.</title>
        <authorList>
            <person name="Shirai T."/>
            <person name="Suzuki A."/>
            <person name="Yamane T."/>
            <person name="Ashida T."/>
            <person name="Kobayashi T."/>
            <person name="Ito S."/>
        </authorList>
    </citation>
    <scope>NUCLEOTIDE SEQUENCE [LARGE SCALE GENOMIC DNA]</scope>
    <source>
        <strain evidence="12 13">KSM-K16</strain>
    </source>
</reference>
<keyword evidence="3 10" id="KW-0328">Glycosyltransferase</keyword>
<comment type="subunit">
    <text evidence="9 10">Homodimer and homohexamer; in equilibrium.</text>
</comment>
<dbReference type="PANTHER" id="PTHR11608:SF0">
    <property type="entry name" value="BIFUNCTIONAL PROTEIN PYRR"/>
    <property type="match status" value="1"/>
</dbReference>
<dbReference type="HAMAP" id="MF_01219">
    <property type="entry name" value="PyrR"/>
    <property type="match status" value="1"/>
</dbReference>
<dbReference type="FunFam" id="3.40.50.2020:FF:000020">
    <property type="entry name" value="Bifunctional protein PyrR"/>
    <property type="match status" value="1"/>
</dbReference>
<dbReference type="Gene3D" id="3.40.50.2020">
    <property type="match status" value="1"/>
</dbReference>
<evidence type="ECO:0000256" key="8">
    <source>
        <dbReference type="ARBA" id="ARBA00056018"/>
    </source>
</evidence>
<dbReference type="GO" id="GO:0006353">
    <property type="term" value="P:DNA-templated transcription termination"/>
    <property type="evidence" value="ECO:0007669"/>
    <property type="project" value="UniProtKB-UniRule"/>
</dbReference>
<dbReference type="EC" id="2.4.2.9" evidence="10"/>
<dbReference type="InterPro" id="IPR050137">
    <property type="entry name" value="PyrR_bifunctional"/>
</dbReference>
<evidence type="ECO:0000256" key="5">
    <source>
        <dbReference type="ARBA" id="ARBA00023015"/>
    </source>
</evidence>
<evidence type="ECO:0000256" key="6">
    <source>
        <dbReference type="ARBA" id="ARBA00023163"/>
    </source>
</evidence>
<evidence type="ECO:0000256" key="2">
    <source>
        <dbReference type="ARBA" id="ARBA00022472"/>
    </source>
</evidence>
<protein>
    <recommendedName>
        <fullName evidence="10">Bifunctional protein PyrR</fullName>
    </recommendedName>
    <domain>
        <recommendedName>
            <fullName evidence="10">Pyrimidine operon regulatory protein</fullName>
        </recommendedName>
    </domain>
    <domain>
        <recommendedName>
            <fullName evidence="10">Uracil phosphoribosyltransferase</fullName>
            <shortName evidence="10">UPRTase</shortName>
            <ecNumber evidence="10">2.4.2.9</ecNumber>
        </recommendedName>
    </domain>
</protein>
<dbReference type="InterPro" id="IPR000836">
    <property type="entry name" value="PRTase_dom"/>
</dbReference>
<dbReference type="NCBIfam" id="NF003547">
    <property type="entry name" value="PRK05205.1-3"/>
    <property type="match status" value="1"/>
</dbReference>
<reference evidence="13" key="4">
    <citation type="submission" date="2003-10" db="EMBL/GenBank/DDBJ databases">
        <title>The complete genome sequence of the alkaliphilic Bacillus clausii KSM-K16.</title>
        <authorList>
            <person name="Takaki Y."/>
            <person name="Kageyama Y."/>
            <person name="Shimamura S."/>
            <person name="Suzuki H."/>
            <person name="Nishi S."/>
            <person name="Hatada Y."/>
            <person name="Kawai S."/>
            <person name="Ito S."/>
            <person name="Horikoshi K."/>
        </authorList>
    </citation>
    <scope>NUCLEOTIDE SEQUENCE [LARGE SCALE GENOMIC DNA]</scope>
    <source>
        <strain evidence="13">KSM-K16</strain>
    </source>
</reference>
<dbReference type="STRING" id="66692.ABC2338"/>
<keyword evidence="6 10" id="KW-0804">Transcription</keyword>
<feature type="domain" description="Phosphoribosyltransferase" evidence="11">
    <location>
        <begin position="26"/>
        <end position="174"/>
    </location>
</feature>